<dbReference type="SUPFAM" id="SSF109604">
    <property type="entry name" value="HD-domain/PDEase-like"/>
    <property type="match status" value="1"/>
</dbReference>
<feature type="domain" description="Ppx/GppA phosphatase N-terminal" evidence="2">
    <location>
        <begin position="26"/>
        <end position="305"/>
    </location>
</feature>
<dbReference type="InterPro" id="IPR050273">
    <property type="entry name" value="GppA/Ppx_hydrolase"/>
</dbReference>
<sequence>MISKNSASSPLYAIIDLGSNSFHMMITRQLADSVQVVDKVKRKVRLAAGLNSDNLLSEEAMARGLECLSFFAERLQDIPTENVRIVATATLRLAQNSQQFINRANKVLGQEVRLISGEQEAELIYLGVAHTSCCQEKRFVIDIGGASTELIVGTALKPTKICSLDIGCVTFNRQYFSDGLLTQANFNQAILAAKEVLSPLIAPYSSIGWQSVLGGSGTMQALAEVLLFQNRPSIISYNFLKEIQQQLIENQSVQHINIAGLTSERTPVIASGLSILIAIFESFAIEQLQLSSGALREGLLYEMLPCNKKVSIRKRTTRSLMHRYHVDEQHAYRVKAQVKSLFQSLSSAWQLDKDNSYELLLTSCDLHEIGLLLEFKHHQKHSAYIIENAELPGFDQADRQLLKAFVKLYKGDIDISLLKQSVTDNQTAGYLLVILRLSIILCRLRKDDVLPHYQSSVDVNNTINLCLPKDWLAEHPLIADELVSEEKHLATLGLSVNIQCNI</sequence>
<proteinExistence type="predicted"/>
<dbReference type="EMBL" id="JAVRIF010000014">
    <property type="protein sequence ID" value="MDT0605352.1"/>
    <property type="molecule type" value="Genomic_DNA"/>
</dbReference>
<comment type="caution">
    <text evidence="4">The sequence shown here is derived from an EMBL/GenBank/DDBJ whole genome shotgun (WGS) entry which is preliminary data.</text>
</comment>
<evidence type="ECO:0000259" key="2">
    <source>
        <dbReference type="Pfam" id="PF02541"/>
    </source>
</evidence>
<dbReference type="RefSeq" id="WP_311585041.1">
    <property type="nucleotide sequence ID" value="NZ_JAVRIF010000014.1"/>
</dbReference>
<dbReference type="Gene3D" id="1.10.3210.10">
    <property type="entry name" value="Hypothetical protein af1432"/>
    <property type="match status" value="1"/>
</dbReference>
<dbReference type="Proteomes" id="UP001266357">
    <property type="component" value="Unassembled WGS sequence"/>
</dbReference>
<dbReference type="InterPro" id="IPR003695">
    <property type="entry name" value="Ppx_GppA_N"/>
</dbReference>
<dbReference type="InterPro" id="IPR030673">
    <property type="entry name" value="PyroPPase_GppA_Ppx"/>
</dbReference>
<organism evidence="4 5">
    <name type="scientific">Thalassotalea castellviae</name>
    <dbReference type="NCBI Taxonomy" id="3075612"/>
    <lineage>
        <taxon>Bacteria</taxon>
        <taxon>Pseudomonadati</taxon>
        <taxon>Pseudomonadota</taxon>
        <taxon>Gammaproteobacteria</taxon>
        <taxon>Alteromonadales</taxon>
        <taxon>Colwelliaceae</taxon>
        <taxon>Thalassotalea</taxon>
    </lineage>
</organism>
<dbReference type="PANTHER" id="PTHR30005:SF0">
    <property type="entry name" value="RETROGRADE REGULATION PROTEIN 2"/>
    <property type="match status" value="1"/>
</dbReference>
<dbReference type="PANTHER" id="PTHR30005">
    <property type="entry name" value="EXOPOLYPHOSPHATASE"/>
    <property type="match status" value="1"/>
</dbReference>
<dbReference type="PIRSF" id="PIRSF001267">
    <property type="entry name" value="Pyrophosphatase_GppA_Ppx"/>
    <property type="match status" value="1"/>
</dbReference>
<dbReference type="Gene3D" id="3.30.420.150">
    <property type="entry name" value="Exopolyphosphatase. Domain 2"/>
    <property type="match status" value="1"/>
</dbReference>
<keyword evidence="5" id="KW-1185">Reference proteome</keyword>
<gene>
    <name evidence="4" type="ORF">RM573_17250</name>
</gene>
<protein>
    <submittedName>
        <fullName evidence="4">Guanosine-5'-triphosphate,3'-diphosphate pyrophosphatase</fullName>
    </submittedName>
</protein>
<feature type="domain" description="Ppx/GppA phosphatase C-terminal" evidence="3">
    <location>
        <begin position="312"/>
        <end position="485"/>
    </location>
</feature>
<dbReference type="SUPFAM" id="SSF53067">
    <property type="entry name" value="Actin-like ATPase domain"/>
    <property type="match status" value="2"/>
</dbReference>
<evidence type="ECO:0000256" key="1">
    <source>
        <dbReference type="ARBA" id="ARBA00022801"/>
    </source>
</evidence>
<dbReference type="InterPro" id="IPR043129">
    <property type="entry name" value="ATPase_NBD"/>
</dbReference>
<dbReference type="Gene3D" id="3.30.420.40">
    <property type="match status" value="1"/>
</dbReference>
<evidence type="ECO:0000259" key="3">
    <source>
        <dbReference type="Pfam" id="PF21447"/>
    </source>
</evidence>
<name>A0ABU3A594_9GAMM</name>
<dbReference type="Pfam" id="PF02541">
    <property type="entry name" value="Ppx-GppA"/>
    <property type="match status" value="1"/>
</dbReference>
<dbReference type="Pfam" id="PF21447">
    <property type="entry name" value="Ppx-GppA_III"/>
    <property type="match status" value="1"/>
</dbReference>
<keyword evidence="1" id="KW-0378">Hydrolase</keyword>
<dbReference type="InterPro" id="IPR048950">
    <property type="entry name" value="Ppx_GppA_C"/>
</dbReference>
<accession>A0ABU3A594</accession>
<evidence type="ECO:0000313" key="5">
    <source>
        <dbReference type="Proteomes" id="UP001266357"/>
    </source>
</evidence>
<reference evidence="4 5" key="1">
    <citation type="submission" date="2023-09" db="EMBL/GenBank/DDBJ databases">
        <authorList>
            <person name="Rey-Velasco X."/>
        </authorList>
    </citation>
    <scope>NUCLEOTIDE SEQUENCE [LARGE SCALE GENOMIC DNA]</scope>
    <source>
        <strain evidence="4 5">W431</strain>
    </source>
</reference>
<evidence type="ECO:0000313" key="4">
    <source>
        <dbReference type="EMBL" id="MDT0605352.1"/>
    </source>
</evidence>